<dbReference type="HOGENOM" id="CLU_2773729_0_0_12"/>
<dbReference type="AlphaFoldDB" id="F0RSR2"/>
<protein>
    <submittedName>
        <fullName evidence="1">Uncharacterized protein</fullName>
    </submittedName>
</protein>
<name>F0RSR2_SPHGB</name>
<organism evidence="1 2">
    <name type="scientific">Sphaerochaeta globosa (strain ATCC BAA-1886 / DSM 22777 / Buddy)</name>
    <name type="common">Spirochaeta sp. (strain Buddy)</name>
    <dbReference type="NCBI Taxonomy" id="158189"/>
    <lineage>
        <taxon>Bacteria</taxon>
        <taxon>Pseudomonadati</taxon>
        <taxon>Spirochaetota</taxon>
        <taxon>Spirochaetia</taxon>
        <taxon>Spirochaetales</taxon>
        <taxon>Sphaerochaetaceae</taxon>
        <taxon>Sphaerochaeta</taxon>
    </lineage>
</organism>
<dbReference type="EMBL" id="CP002541">
    <property type="protein sequence ID" value="ADY14166.1"/>
    <property type="molecule type" value="Genomic_DNA"/>
</dbReference>
<evidence type="ECO:0000313" key="1">
    <source>
        <dbReference type="EMBL" id="ADY14166.1"/>
    </source>
</evidence>
<dbReference type="STRING" id="158189.SpiBuddy_2349"/>
<keyword evidence="2" id="KW-1185">Reference proteome</keyword>
<dbReference type="Proteomes" id="UP000008466">
    <property type="component" value="Chromosome"/>
</dbReference>
<reference evidence="2" key="1">
    <citation type="submission" date="2011-02" db="EMBL/GenBank/DDBJ databases">
        <title>Complete sequence of Spirochaeta sp. Buddy.</title>
        <authorList>
            <person name="Lucas S."/>
            <person name="Copeland A."/>
            <person name="Lapidus A."/>
            <person name="Cheng J.-F."/>
            <person name="Goodwin L."/>
            <person name="Pitluck S."/>
            <person name="Zeytun A."/>
            <person name="Detter J.C."/>
            <person name="Han C."/>
            <person name="Tapia R."/>
            <person name="Land M."/>
            <person name="Hauser L."/>
            <person name="Kyrpides N."/>
            <person name="Ivanova N."/>
            <person name="Mikhailova N."/>
            <person name="Pagani I."/>
            <person name="Ritalahti K.M."/>
            <person name="Loeffler F.E."/>
            <person name="Woyke T."/>
        </authorList>
    </citation>
    <scope>NUCLEOTIDE SEQUENCE [LARGE SCALE GENOMIC DNA]</scope>
    <source>
        <strain evidence="2">ATCC BAA-1886 / DSM 22777 / Buddy</strain>
    </source>
</reference>
<sequence>MSGNRTRVTIIAVIFVHLFLESRLIRSYPENVKRSPINPGNVALHKSIKAWTIREIGNMSVSEMNNSGD</sequence>
<evidence type="ECO:0000313" key="2">
    <source>
        <dbReference type="Proteomes" id="UP000008466"/>
    </source>
</evidence>
<proteinExistence type="predicted"/>
<gene>
    <name evidence="1" type="ordered locus">SpiBuddy_2349</name>
</gene>
<dbReference type="KEGG" id="sbu:SpiBuddy_2349"/>
<accession>F0RSR2</accession>